<accession>A0A1C3U2P4</accession>
<dbReference type="Proteomes" id="UP000186228">
    <property type="component" value="Unassembled WGS sequence"/>
</dbReference>
<dbReference type="OrthoDB" id="102964at2"/>
<dbReference type="Pfam" id="PF08239">
    <property type="entry name" value="SH3_3"/>
    <property type="match status" value="1"/>
</dbReference>
<evidence type="ECO:0000256" key="1">
    <source>
        <dbReference type="SAM" id="SignalP"/>
    </source>
</evidence>
<evidence type="ECO:0000313" key="3">
    <source>
        <dbReference type="EMBL" id="SCB09724.1"/>
    </source>
</evidence>
<dbReference type="PROSITE" id="PS51781">
    <property type="entry name" value="SH3B"/>
    <property type="match status" value="1"/>
</dbReference>
<dbReference type="STRING" id="52131.GA0061100_101550"/>
<keyword evidence="1" id="KW-0732">Signal</keyword>
<protein>
    <submittedName>
        <fullName evidence="3">SH3 domain-containing protein</fullName>
    </submittedName>
</protein>
<dbReference type="AlphaFoldDB" id="A0A1C3U2P4"/>
<sequence>MSLKRNLLLAGFVLLGSAGLAQAEMAATTATDIEVRSGPGAEFPTVGVATRGSEATLDGCVEGSRWCRVDVNGMRGWVYAQYLSVEQNGTSVVVQDHRDDLGIPTITYEQTDPVRTGSVQRVQRVQPGPNDQLLGPVDQNDGDIAAVTPPEEVRTYIDDNPVDTVQLSGDLTVGAMVPQSVEVHRIPDYQYSYVEVNHQPVLVDPGTRRIVYVYR</sequence>
<dbReference type="SMART" id="SM00287">
    <property type="entry name" value="SH3b"/>
    <property type="match status" value="1"/>
</dbReference>
<dbReference type="InterPro" id="IPR003646">
    <property type="entry name" value="SH3-like_bac-type"/>
</dbReference>
<dbReference type="EMBL" id="FMAC01000001">
    <property type="protein sequence ID" value="SCB09724.1"/>
    <property type="molecule type" value="Genomic_DNA"/>
</dbReference>
<evidence type="ECO:0000313" key="4">
    <source>
        <dbReference type="Proteomes" id="UP000186228"/>
    </source>
</evidence>
<evidence type="ECO:0000259" key="2">
    <source>
        <dbReference type="PROSITE" id="PS51781"/>
    </source>
</evidence>
<dbReference type="Pfam" id="PF06823">
    <property type="entry name" value="DUF1236"/>
    <property type="match status" value="1"/>
</dbReference>
<feature type="chain" id="PRO_5008682662" evidence="1">
    <location>
        <begin position="24"/>
        <end position="215"/>
    </location>
</feature>
<dbReference type="InterPro" id="IPR009642">
    <property type="entry name" value="DUF1236"/>
</dbReference>
<name>A0A1C3U2P4_9HYPH</name>
<organism evidence="3 4">
    <name type="scientific">Rhizobium hainanense</name>
    <dbReference type="NCBI Taxonomy" id="52131"/>
    <lineage>
        <taxon>Bacteria</taxon>
        <taxon>Pseudomonadati</taxon>
        <taxon>Pseudomonadota</taxon>
        <taxon>Alphaproteobacteria</taxon>
        <taxon>Hyphomicrobiales</taxon>
        <taxon>Rhizobiaceae</taxon>
        <taxon>Rhizobium/Agrobacterium group</taxon>
        <taxon>Rhizobium</taxon>
    </lineage>
</organism>
<feature type="signal peptide" evidence="1">
    <location>
        <begin position="1"/>
        <end position="23"/>
    </location>
</feature>
<feature type="domain" description="SH3b" evidence="2">
    <location>
        <begin position="23"/>
        <end position="87"/>
    </location>
</feature>
<dbReference type="RefSeq" id="WP_075851066.1">
    <property type="nucleotide sequence ID" value="NZ_FMAC01000001.1"/>
</dbReference>
<keyword evidence="4" id="KW-1185">Reference proteome</keyword>
<gene>
    <name evidence="3" type="ORF">GA0061100_101550</name>
</gene>
<proteinExistence type="predicted"/>
<reference evidence="4" key="1">
    <citation type="submission" date="2016-08" db="EMBL/GenBank/DDBJ databases">
        <authorList>
            <person name="Varghese N."/>
            <person name="Submissions Spin"/>
        </authorList>
    </citation>
    <scope>NUCLEOTIDE SEQUENCE [LARGE SCALE GENOMIC DNA]</scope>
    <source>
        <strain evidence="4">CCBAU 57015</strain>
    </source>
</reference>
<dbReference type="Gene3D" id="2.30.30.40">
    <property type="entry name" value="SH3 Domains"/>
    <property type="match status" value="1"/>
</dbReference>